<feature type="compositionally biased region" description="Polar residues" evidence="8">
    <location>
        <begin position="347"/>
        <end position="358"/>
    </location>
</feature>
<dbReference type="AlphaFoldDB" id="A0A3M0J658"/>
<evidence type="ECO:0000256" key="4">
    <source>
        <dbReference type="ARBA" id="ARBA00012180"/>
    </source>
</evidence>
<name>A0A3M0J658_HIRRU</name>
<dbReference type="InterPro" id="IPR001584">
    <property type="entry name" value="Integrase_cat-core"/>
</dbReference>
<feature type="region of interest" description="Disordered" evidence="8">
    <location>
        <begin position="248"/>
        <end position="299"/>
    </location>
</feature>
<dbReference type="STRING" id="333673.A0A3M0J658"/>
<dbReference type="InterPro" id="IPR036390">
    <property type="entry name" value="WH_DNA-bd_sf"/>
</dbReference>
<dbReference type="PANTHER" id="PTHR33064">
    <property type="entry name" value="POL PROTEIN"/>
    <property type="match status" value="1"/>
</dbReference>
<accession>A0A3M0J658</accession>
<feature type="region of interest" description="Disordered" evidence="8">
    <location>
        <begin position="316"/>
        <end position="366"/>
    </location>
</feature>
<comment type="subcellular location">
    <subcellularLocation>
        <location evidence="1">Nucleus</location>
    </subcellularLocation>
</comment>
<proteinExistence type="inferred from homology"/>
<evidence type="ECO:0000259" key="9">
    <source>
        <dbReference type="PROSITE" id="PS50878"/>
    </source>
</evidence>
<dbReference type="InterPro" id="IPR036388">
    <property type="entry name" value="WH-like_DNA-bd_sf"/>
</dbReference>
<evidence type="ECO:0000256" key="6">
    <source>
        <dbReference type="ARBA" id="ARBA00023242"/>
    </source>
</evidence>
<keyword evidence="5" id="KW-0238">DNA-binding</keyword>
<dbReference type="Gene3D" id="3.30.70.270">
    <property type="match status" value="2"/>
</dbReference>
<dbReference type="PROSITE" id="PS50878">
    <property type="entry name" value="RT_POL"/>
    <property type="match status" value="1"/>
</dbReference>
<comment type="similarity">
    <text evidence="3">Belongs to the beta type-B retroviral polymerase family. HERV class-II K(HML-2) pol subfamily.</text>
</comment>
<organism evidence="12 13">
    <name type="scientific">Hirundo rustica rustica</name>
    <dbReference type="NCBI Taxonomy" id="333673"/>
    <lineage>
        <taxon>Eukaryota</taxon>
        <taxon>Metazoa</taxon>
        <taxon>Chordata</taxon>
        <taxon>Craniata</taxon>
        <taxon>Vertebrata</taxon>
        <taxon>Euteleostomi</taxon>
        <taxon>Archelosauria</taxon>
        <taxon>Archosauria</taxon>
        <taxon>Dinosauria</taxon>
        <taxon>Saurischia</taxon>
        <taxon>Theropoda</taxon>
        <taxon>Coelurosauria</taxon>
        <taxon>Aves</taxon>
        <taxon>Neognathae</taxon>
        <taxon>Neoaves</taxon>
        <taxon>Telluraves</taxon>
        <taxon>Australaves</taxon>
        <taxon>Passeriformes</taxon>
        <taxon>Sylvioidea</taxon>
        <taxon>Hirundinidae</taxon>
        <taxon>Hirundo</taxon>
    </lineage>
</organism>
<evidence type="ECO:0000313" key="12">
    <source>
        <dbReference type="EMBL" id="RMB96335.1"/>
    </source>
</evidence>
<feature type="compositionally biased region" description="Low complexity" evidence="8">
    <location>
        <begin position="259"/>
        <end position="286"/>
    </location>
</feature>
<dbReference type="Gene3D" id="3.10.10.10">
    <property type="entry name" value="HIV Type 1 Reverse Transcriptase, subunit A, domain 1"/>
    <property type="match status" value="1"/>
</dbReference>
<evidence type="ECO:0000256" key="5">
    <source>
        <dbReference type="ARBA" id="ARBA00023125"/>
    </source>
</evidence>
<feature type="domain" description="Reverse transcriptase" evidence="9">
    <location>
        <begin position="348"/>
        <end position="532"/>
    </location>
</feature>
<dbReference type="InterPro" id="IPR002156">
    <property type="entry name" value="RNaseH_domain"/>
</dbReference>
<dbReference type="GO" id="GO:0005634">
    <property type="term" value="C:nucleus"/>
    <property type="evidence" value="ECO:0007669"/>
    <property type="project" value="UniProtKB-SubCell"/>
</dbReference>
<evidence type="ECO:0000256" key="8">
    <source>
        <dbReference type="SAM" id="MobiDB-lite"/>
    </source>
</evidence>
<feature type="domain" description="Integrase catalytic" evidence="11">
    <location>
        <begin position="980"/>
        <end position="1147"/>
    </location>
</feature>
<evidence type="ECO:0000256" key="2">
    <source>
        <dbReference type="ARBA" id="ARBA00006403"/>
    </source>
</evidence>
<comment type="caution">
    <text evidence="12">The sequence shown here is derived from an EMBL/GenBank/DDBJ whole genome shotgun (WGS) entry which is preliminary data.</text>
</comment>
<dbReference type="InterPro" id="IPR043128">
    <property type="entry name" value="Rev_trsase/Diguanyl_cyclase"/>
</dbReference>
<dbReference type="OrthoDB" id="9950135at2759"/>
<dbReference type="Pfam" id="PF00075">
    <property type="entry name" value="RNase_H"/>
    <property type="match status" value="1"/>
</dbReference>
<dbReference type="Pfam" id="PF00447">
    <property type="entry name" value="HSF_DNA-bind"/>
    <property type="match status" value="1"/>
</dbReference>
<evidence type="ECO:0000256" key="7">
    <source>
        <dbReference type="RuleBase" id="RU004020"/>
    </source>
</evidence>
<dbReference type="GO" id="GO:0043565">
    <property type="term" value="F:sequence-specific DNA binding"/>
    <property type="evidence" value="ECO:0007669"/>
    <property type="project" value="InterPro"/>
</dbReference>
<dbReference type="InterPro" id="IPR036397">
    <property type="entry name" value="RNaseH_sf"/>
</dbReference>
<reference evidence="12 13" key="1">
    <citation type="submission" date="2018-07" db="EMBL/GenBank/DDBJ databases">
        <title>A high quality draft genome assembly of the barn swallow (H. rustica rustica).</title>
        <authorList>
            <person name="Formenti G."/>
            <person name="Chiara M."/>
            <person name="Poveda L."/>
            <person name="Francoijs K.-J."/>
            <person name="Bonisoli-Alquati A."/>
            <person name="Canova L."/>
            <person name="Gianfranceschi L."/>
            <person name="Horner D.S."/>
            <person name="Saino N."/>
        </authorList>
    </citation>
    <scope>NUCLEOTIDE SEQUENCE [LARGE SCALE GENOMIC DNA]</scope>
    <source>
        <strain evidence="12">Chelidonia</strain>
        <tissue evidence="12">Blood</tissue>
    </source>
</reference>
<evidence type="ECO:0000256" key="3">
    <source>
        <dbReference type="ARBA" id="ARBA00010879"/>
    </source>
</evidence>
<dbReference type="InterPro" id="IPR051320">
    <property type="entry name" value="Viral_Replic_Matur_Polypro"/>
</dbReference>
<dbReference type="InterPro" id="IPR000477">
    <property type="entry name" value="RT_dom"/>
</dbReference>
<keyword evidence="13" id="KW-1185">Reference proteome</keyword>
<dbReference type="PANTHER" id="PTHR33064:SF37">
    <property type="entry name" value="RIBONUCLEASE H"/>
    <property type="match status" value="1"/>
</dbReference>
<dbReference type="GO" id="GO:0003700">
    <property type="term" value="F:DNA-binding transcription factor activity"/>
    <property type="evidence" value="ECO:0007669"/>
    <property type="project" value="InterPro"/>
</dbReference>
<dbReference type="InterPro" id="IPR012337">
    <property type="entry name" value="RNaseH-like_sf"/>
</dbReference>
<keyword evidence="6" id="KW-0539">Nucleus</keyword>
<dbReference type="SUPFAM" id="SSF56672">
    <property type="entry name" value="DNA/RNA polymerases"/>
    <property type="match status" value="1"/>
</dbReference>
<gene>
    <name evidence="12" type="ORF">DUI87_27200</name>
</gene>
<evidence type="ECO:0000259" key="11">
    <source>
        <dbReference type="PROSITE" id="PS50994"/>
    </source>
</evidence>
<evidence type="ECO:0000259" key="10">
    <source>
        <dbReference type="PROSITE" id="PS50879"/>
    </source>
</evidence>
<dbReference type="SMART" id="SM00415">
    <property type="entry name" value="HSF"/>
    <property type="match status" value="1"/>
</dbReference>
<dbReference type="PROSITE" id="PS50879">
    <property type="entry name" value="RNASE_H_1"/>
    <property type="match status" value="1"/>
</dbReference>
<dbReference type="InterPro" id="IPR043502">
    <property type="entry name" value="DNA/RNA_pol_sf"/>
</dbReference>
<dbReference type="Pfam" id="PF00665">
    <property type="entry name" value="rve"/>
    <property type="match status" value="1"/>
</dbReference>
<dbReference type="EMBL" id="QRBI01000177">
    <property type="protein sequence ID" value="RMB96335.1"/>
    <property type="molecule type" value="Genomic_DNA"/>
</dbReference>
<dbReference type="Proteomes" id="UP000269221">
    <property type="component" value="Unassembled WGS sequence"/>
</dbReference>
<dbReference type="InterPro" id="IPR000232">
    <property type="entry name" value="HSF_DNA-bd"/>
</dbReference>
<evidence type="ECO:0000256" key="1">
    <source>
        <dbReference type="ARBA" id="ARBA00004123"/>
    </source>
</evidence>
<comment type="similarity">
    <text evidence="2 7">Belongs to the HSF family.</text>
</comment>
<protein>
    <recommendedName>
        <fullName evidence="4">ribonuclease H</fullName>
        <ecNumber evidence="4">3.1.26.4</ecNumber>
    </recommendedName>
</protein>
<dbReference type="Pfam" id="PF17919">
    <property type="entry name" value="RT_RNaseH_2"/>
    <property type="match status" value="1"/>
</dbReference>
<dbReference type="PROSITE" id="PS50994">
    <property type="entry name" value="INTEGRASE"/>
    <property type="match status" value="1"/>
</dbReference>
<dbReference type="Gene3D" id="3.30.420.10">
    <property type="entry name" value="Ribonuclease H-like superfamily/Ribonuclease H"/>
    <property type="match status" value="2"/>
</dbReference>
<feature type="region of interest" description="Disordered" evidence="8">
    <location>
        <begin position="102"/>
        <end position="139"/>
    </location>
</feature>
<dbReference type="EC" id="3.1.26.4" evidence="4"/>
<dbReference type="Pfam" id="PF00078">
    <property type="entry name" value="RVT_1"/>
    <property type="match status" value="1"/>
</dbReference>
<dbReference type="GO" id="GO:0004523">
    <property type="term" value="F:RNA-DNA hybrid ribonuclease activity"/>
    <property type="evidence" value="ECO:0007669"/>
    <property type="project" value="UniProtKB-EC"/>
</dbReference>
<dbReference type="Gene3D" id="1.10.10.10">
    <property type="entry name" value="Winged helix-like DNA-binding domain superfamily/Winged helix DNA-binding domain"/>
    <property type="match status" value="1"/>
</dbReference>
<evidence type="ECO:0000313" key="13">
    <source>
        <dbReference type="Proteomes" id="UP000269221"/>
    </source>
</evidence>
<dbReference type="SUPFAM" id="SSF46785">
    <property type="entry name" value="Winged helix' DNA-binding domain"/>
    <property type="match status" value="1"/>
</dbReference>
<feature type="domain" description="RNase H type-1" evidence="10">
    <location>
        <begin position="772"/>
        <end position="917"/>
    </location>
</feature>
<dbReference type="SUPFAM" id="SSF53098">
    <property type="entry name" value="Ribonuclease H-like"/>
    <property type="match status" value="2"/>
</dbReference>
<dbReference type="GO" id="GO:0015074">
    <property type="term" value="P:DNA integration"/>
    <property type="evidence" value="ECO:0007669"/>
    <property type="project" value="InterPro"/>
</dbReference>
<sequence length="1209" mass="135957">MDAMAQLPLPAGLGAGTFPAKLWSLFERELLRPGGAQGPALNAFRATQFRSFVRQLYRYGFRKVPGRAVTAAPGDARAWVHYTNPWFCRDRPDLLLRIRHRSAANTQRRAGGPEGRRRQPCGSRQLPGPRPLPNKRHGRARFQPLPMEWPPLARRPPCGFHLLHRERPGPARREGPSRFQELYGERPLPAERELLRVPPCHFQGFHGEQLLPPRWEGPHSRMQELYGEQPPPLDQELLWMQPCSFQQFHREQQPPASNPPAAAGTSAPHAPAGSAGCAAPTASSSAQNAPAQEESPALDLGQEIEKMIREIRNSLPVKAPSAQGNINVAPESPGEDPMNRAEAEEASSGTESCRNSSLEPKEPVWPVRKPNGKWRLTVDFRRLNANTDPLTAAVPNLADLITSIQEKAHSIMATIDVKDMFFMIPIQPEDMDRFAFTWEGQQYTFTRLPQGYKHSPTLAHHALAKELEKIPKPDNVDVYQYIDDILVGGDEIGVVGDTQQEIIAHLESLNLQIPSEKIQKPSQEVKFLGIWWKGGMTCIPPDTLTSLDQIKMPESRKDLQQALGLLVFWRKHIPDFSIIARPLYDLLRKGVKWDWTPAQEEALQLLIFEATAHQALGPIHPTDPFQVEWGFASSGLSIHIWQRGPEGPTRPVGFYSRGFKDAEKRYTIWGKGLFVVSLALIEVEKITRQQPIVLRGPFKVIKAITTGTPPPEGVAQRASVRKWYAQIEYYCNTFSVTEGAVKNLAIQETESLDNTQEKPASVIKVAPPFSPEQSTNSWFTDASARREGKVWRYRAAALHISSGERIITEGEGSAQVGELIAVWSVFQHEVQNTSLVCIYTDSYAVYKGCTEWLPFWQQNGWEVNRIPVWQKEKWQEIFDIASHGNFAIGWVASHQTDGNPAGEWNNKADELAKLSPLKKEQIIEDWDQLLEWLHVKRQHTGAKDLYKEAHARGWPVTREMCKTCISACEQCRKRLERHPLEDDPLHLREGKGLWDAWQVDYIGPFKKSGGKHFVLVGVEITSGLVQANAFQRATGDNTVKALQEWFGTFPKPQEIQSDNGSHFTAKVVQDWAKNEGIKWVFHTPYYPQANGIVERTNGLLKRLLKPQEGNWDVRLGEAVKGVNSRWGTNGCPKITAFCPTAPSIIPSPRGPENPKNPVHYPGQPVLVDLPTVGEVPLTLKTPLNNFAWVASDALGKEHRINTRWIIPSF</sequence>
<dbReference type="InterPro" id="IPR041577">
    <property type="entry name" value="RT_RNaseH_2"/>
</dbReference>